<evidence type="ECO:0000313" key="2">
    <source>
        <dbReference type="EMBL" id="ETW79364.1"/>
    </source>
</evidence>
<reference evidence="2 3" key="1">
    <citation type="journal article" date="2012" name="New Phytol.">
        <title>Insight into trade-off between wood decay and parasitism from the genome of a fungal forest pathogen.</title>
        <authorList>
            <person name="Olson A."/>
            <person name="Aerts A."/>
            <person name="Asiegbu F."/>
            <person name="Belbahri L."/>
            <person name="Bouzid O."/>
            <person name="Broberg A."/>
            <person name="Canback B."/>
            <person name="Coutinho P.M."/>
            <person name="Cullen D."/>
            <person name="Dalman K."/>
            <person name="Deflorio G."/>
            <person name="van Diepen L.T."/>
            <person name="Dunand C."/>
            <person name="Duplessis S."/>
            <person name="Durling M."/>
            <person name="Gonthier P."/>
            <person name="Grimwood J."/>
            <person name="Fossdal C.G."/>
            <person name="Hansson D."/>
            <person name="Henrissat B."/>
            <person name="Hietala A."/>
            <person name="Himmelstrand K."/>
            <person name="Hoffmeister D."/>
            <person name="Hogberg N."/>
            <person name="James T.Y."/>
            <person name="Karlsson M."/>
            <person name="Kohler A."/>
            <person name="Kues U."/>
            <person name="Lee Y.H."/>
            <person name="Lin Y.C."/>
            <person name="Lind M."/>
            <person name="Lindquist E."/>
            <person name="Lombard V."/>
            <person name="Lucas S."/>
            <person name="Lunden K."/>
            <person name="Morin E."/>
            <person name="Murat C."/>
            <person name="Park J."/>
            <person name="Raffaello T."/>
            <person name="Rouze P."/>
            <person name="Salamov A."/>
            <person name="Schmutz J."/>
            <person name="Solheim H."/>
            <person name="Stahlberg J."/>
            <person name="Velez H."/>
            <person name="de Vries R.P."/>
            <person name="Wiebenga A."/>
            <person name="Woodward S."/>
            <person name="Yakovlev I."/>
            <person name="Garbelotto M."/>
            <person name="Martin F."/>
            <person name="Grigoriev I.V."/>
            <person name="Stenlid J."/>
        </authorList>
    </citation>
    <scope>NUCLEOTIDE SEQUENCE [LARGE SCALE GENOMIC DNA]</scope>
    <source>
        <strain evidence="2 3">TC 32-1</strain>
    </source>
</reference>
<dbReference type="RefSeq" id="XP_009549598.1">
    <property type="nucleotide sequence ID" value="XM_009551303.1"/>
</dbReference>
<dbReference type="AlphaFoldDB" id="W4K0Y2"/>
<name>W4K0Y2_HETIT</name>
<evidence type="ECO:0000313" key="3">
    <source>
        <dbReference type="Proteomes" id="UP000030671"/>
    </source>
</evidence>
<dbReference type="GeneID" id="20672915"/>
<accession>W4K0Y2</accession>
<feature type="region of interest" description="Disordered" evidence="1">
    <location>
        <begin position="22"/>
        <end position="57"/>
    </location>
</feature>
<proteinExistence type="predicted"/>
<dbReference type="KEGG" id="hir:HETIRDRAFT_411050"/>
<dbReference type="InParanoid" id="W4K0Y2"/>
<dbReference type="Proteomes" id="UP000030671">
    <property type="component" value="Unassembled WGS sequence"/>
</dbReference>
<organism evidence="2 3">
    <name type="scientific">Heterobasidion irregulare (strain TC 32-1)</name>
    <dbReference type="NCBI Taxonomy" id="747525"/>
    <lineage>
        <taxon>Eukaryota</taxon>
        <taxon>Fungi</taxon>
        <taxon>Dikarya</taxon>
        <taxon>Basidiomycota</taxon>
        <taxon>Agaricomycotina</taxon>
        <taxon>Agaricomycetes</taxon>
        <taxon>Russulales</taxon>
        <taxon>Bondarzewiaceae</taxon>
        <taxon>Heterobasidion</taxon>
        <taxon>Heterobasidion annosum species complex</taxon>
    </lineage>
</organism>
<keyword evidence="3" id="KW-1185">Reference proteome</keyword>
<sequence>MTLHKPAPTTGPTASLLNIIAQKTDHVRTRPRSSPPAPPRSHAPPPPPPPLQISALE</sequence>
<gene>
    <name evidence="2" type="ORF">HETIRDRAFT_411050</name>
</gene>
<feature type="compositionally biased region" description="Pro residues" evidence="1">
    <location>
        <begin position="33"/>
        <end position="51"/>
    </location>
</feature>
<protein>
    <submittedName>
        <fullName evidence="2">Uncharacterized protein</fullName>
    </submittedName>
</protein>
<feature type="non-terminal residue" evidence="2">
    <location>
        <position position="57"/>
    </location>
</feature>
<evidence type="ECO:0000256" key="1">
    <source>
        <dbReference type="SAM" id="MobiDB-lite"/>
    </source>
</evidence>
<dbReference type="HOGENOM" id="CLU_3002000_0_0_1"/>
<dbReference type="EMBL" id="KI925461">
    <property type="protein sequence ID" value="ETW79364.1"/>
    <property type="molecule type" value="Genomic_DNA"/>
</dbReference>